<feature type="non-terminal residue" evidence="3">
    <location>
        <position position="1"/>
    </location>
</feature>
<dbReference type="PANTHER" id="PTHR33562">
    <property type="entry name" value="ATILLA, ISOFORM B-RELATED-RELATED"/>
    <property type="match status" value="1"/>
</dbReference>
<dbReference type="SUPFAM" id="SSF57302">
    <property type="entry name" value="Snake toxin-like"/>
    <property type="match status" value="1"/>
</dbReference>
<reference evidence="3" key="1">
    <citation type="submission" date="2016-01" db="EMBL/GenBank/DDBJ databases">
        <title>Reference transcriptome for the parasite Schistocephalus solidus: insights into the molecular evolution of parasitism.</title>
        <authorList>
            <person name="Hebert F.O."/>
            <person name="Grambauer S."/>
            <person name="Barber I."/>
            <person name="Landry C.R."/>
            <person name="Aubin-Horth N."/>
        </authorList>
    </citation>
    <scope>NUCLEOTIDE SEQUENCE</scope>
</reference>
<evidence type="ECO:0000313" key="3">
    <source>
        <dbReference type="EMBL" id="JAP43234.1"/>
    </source>
</evidence>
<gene>
    <name evidence="3" type="ORF">TR83095</name>
</gene>
<dbReference type="InterPro" id="IPR050975">
    <property type="entry name" value="Sleep_regulator"/>
</dbReference>
<evidence type="ECO:0008006" key="4">
    <source>
        <dbReference type="Google" id="ProtNLM"/>
    </source>
</evidence>
<dbReference type="InterPro" id="IPR031424">
    <property type="entry name" value="QVR-like"/>
</dbReference>
<dbReference type="InterPro" id="IPR045860">
    <property type="entry name" value="Snake_toxin-like_sf"/>
</dbReference>
<dbReference type="GO" id="GO:0032222">
    <property type="term" value="P:regulation of synaptic transmission, cholinergic"/>
    <property type="evidence" value="ECO:0007669"/>
    <property type="project" value="InterPro"/>
</dbReference>
<dbReference type="PANTHER" id="PTHR33562:SF2">
    <property type="entry name" value="PROTEIN QUIVER"/>
    <property type="match status" value="1"/>
</dbReference>
<dbReference type="Pfam" id="PF17064">
    <property type="entry name" value="QVR"/>
    <property type="match status" value="1"/>
</dbReference>
<keyword evidence="1" id="KW-0732">Signal</keyword>
<dbReference type="AlphaFoldDB" id="A0A0X3NTW2"/>
<accession>A0A0X3NTW2</accession>
<protein>
    <recommendedName>
        <fullName evidence="4">Protein quiver</fullName>
    </recommendedName>
</protein>
<name>A0A0X3NTW2_SCHSO</name>
<keyword evidence="2" id="KW-0325">Glycoprotein</keyword>
<dbReference type="EMBL" id="GEEE01019991">
    <property type="protein sequence ID" value="JAP43234.1"/>
    <property type="molecule type" value="Transcribed_RNA"/>
</dbReference>
<sequence>QAGSSRRSLSAACSRLLTRVLRKQSMPISNAAFLGAGKDVTGVVTAFRMNSERLTCLFLASLLTLVPVQSLRCVVCNSYLNGDACTDWDAFSFIQTCNETEGTPKCAKIVQQSKEDIRVIRKCSTAVVNDGCVKRASHEDGRITYCHCSTDLCNSVPPPFSHPKIFLGALLVLLLPL</sequence>
<dbReference type="GO" id="GO:0030431">
    <property type="term" value="P:sleep"/>
    <property type="evidence" value="ECO:0007669"/>
    <property type="project" value="InterPro"/>
</dbReference>
<evidence type="ECO:0000256" key="1">
    <source>
        <dbReference type="ARBA" id="ARBA00022729"/>
    </source>
</evidence>
<evidence type="ECO:0000256" key="2">
    <source>
        <dbReference type="ARBA" id="ARBA00023180"/>
    </source>
</evidence>
<proteinExistence type="predicted"/>
<organism evidence="3">
    <name type="scientific">Schistocephalus solidus</name>
    <name type="common">Tapeworm</name>
    <dbReference type="NCBI Taxonomy" id="70667"/>
    <lineage>
        <taxon>Eukaryota</taxon>
        <taxon>Metazoa</taxon>
        <taxon>Spiralia</taxon>
        <taxon>Lophotrochozoa</taxon>
        <taxon>Platyhelminthes</taxon>
        <taxon>Cestoda</taxon>
        <taxon>Eucestoda</taxon>
        <taxon>Diphyllobothriidea</taxon>
        <taxon>Diphyllobothriidae</taxon>
        <taxon>Schistocephalus</taxon>
    </lineage>
</organism>